<evidence type="ECO:0000313" key="9">
    <source>
        <dbReference type="EMBL" id="BEQ16094.1"/>
    </source>
</evidence>
<name>A0AAU9ELS2_9BACT</name>
<dbReference type="SUPFAM" id="SSF161098">
    <property type="entry name" value="MetI-like"/>
    <property type="match status" value="1"/>
</dbReference>
<dbReference type="GO" id="GO:0005886">
    <property type="term" value="C:plasma membrane"/>
    <property type="evidence" value="ECO:0007669"/>
    <property type="project" value="UniProtKB-SubCell"/>
</dbReference>
<proteinExistence type="inferred from homology"/>
<dbReference type="Pfam" id="PF00528">
    <property type="entry name" value="BPD_transp_1"/>
    <property type="match status" value="1"/>
</dbReference>
<feature type="domain" description="ABC transmembrane type-1" evidence="8">
    <location>
        <begin position="105"/>
        <end position="285"/>
    </location>
</feature>
<evidence type="ECO:0000256" key="5">
    <source>
        <dbReference type="ARBA" id="ARBA00022989"/>
    </source>
</evidence>
<gene>
    <name evidence="9" type="ORF">FAK_31600</name>
</gene>
<keyword evidence="3" id="KW-1003">Cell membrane</keyword>
<accession>A0AAU9ELS2</accession>
<dbReference type="Proteomes" id="UP001366166">
    <property type="component" value="Chromosome"/>
</dbReference>
<dbReference type="AlphaFoldDB" id="A0AAU9ELS2"/>
<dbReference type="PANTHER" id="PTHR30151">
    <property type="entry name" value="ALKANE SULFONATE ABC TRANSPORTER-RELATED, MEMBRANE SUBUNIT"/>
    <property type="match status" value="1"/>
</dbReference>
<sequence>MNPYIVLGLLLLAVLAVGAWQQKKKARLYEISWGHQVVKTLTSRGFLLQLAGFVAFLVAWELTVKTFSLPWFNRLPGPWECLLEWLSPDPDFGISIYTQDYYTHIIYSTYRATTAFVLATVLGVPMGLLMGWSRKFYDYSFPLVELIRPIPPLAWVPLAILVLPGDEPAVIFVTFLVAFFVTALNTLLGVESIDESYFRAARCLGADKKRLLFDVVLPGAMPFIFTGLQISMGAAWFSLVAGEMIAAQYGLGFLIWDSYSLIQYPVIVIGMVTLGVIGWISSAAVRSVGRKLMAWRERELYG</sequence>
<feature type="transmembrane region" description="Helical" evidence="7">
    <location>
        <begin position="169"/>
        <end position="190"/>
    </location>
</feature>
<keyword evidence="5 7" id="KW-1133">Transmembrane helix</keyword>
<dbReference type="InterPro" id="IPR000515">
    <property type="entry name" value="MetI-like"/>
</dbReference>
<evidence type="ECO:0000259" key="8">
    <source>
        <dbReference type="PROSITE" id="PS50928"/>
    </source>
</evidence>
<dbReference type="PROSITE" id="PS50928">
    <property type="entry name" value="ABC_TM1"/>
    <property type="match status" value="1"/>
</dbReference>
<feature type="transmembrane region" description="Helical" evidence="7">
    <location>
        <begin position="112"/>
        <end position="132"/>
    </location>
</feature>
<evidence type="ECO:0000256" key="1">
    <source>
        <dbReference type="ARBA" id="ARBA00004651"/>
    </source>
</evidence>
<evidence type="ECO:0000313" key="10">
    <source>
        <dbReference type="Proteomes" id="UP001366166"/>
    </source>
</evidence>
<keyword evidence="2 7" id="KW-0813">Transport</keyword>
<dbReference type="Gene3D" id="1.10.3720.10">
    <property type="entry name" value="MetI-like"/>
    <property type="match status" value="1"/>
</dbReference>
<evidence type="ECO:0000256" key="7">
    <source>
        <dbReference type="RuleBase" id="RU363032"/>
    </source>
</evidence>
<dbReference type="PANTHER" id="PTHR30151:SF0">
    <property type="entry name" value="ABC TRANSPORTER PERMEASE PROTEIN MJ0413-RELATED"/>
    <property type="match status" value="1"/>
</dbReference>
<keyword evidence="4 7" id="KW-0812">Transmembrane</keyword>
<evidence type="ECO:0000256" key="4">
    <source>
        <dbReference type="ARBA" id="ARBA00022692"/>
    </source>
</evidence>
<evidence type="ECO:0000256" key="6">
    <source>
        <dbReference type="ARBA" id="ARBA00023136"/>
    </source>
</evidence>
<dbReference type="InterPro" id="IPR035906">
    <property type="entry name" value="MetI-like_sf"/>
</dbReference>
<evidence type="ECO:0000256" key="3">
    <source>
        <dbReference type="ARBA" id="ARBA00022475"/>
    </source>
</evidence>
<evidence type="ECO:0000256" key="2">
    <source>
        <dbReference type="ARBA" id="ARBA00022448"/>
    </source>
</evidence>
<comment type="similarity">
    <text evidence="7">Belongs to the binding-protein-dependent transport system permease family.</text>
</comment>
<dbReference type="KEGG" id="dmp:FAK_31600"/>
<dbReference type="FunFam" id="1.10.3720.10:FF:000003">
    <property type="entry name" value="Aliphatic sulfonate ABC transporter permease"/>
    <property type="match status" value="1"/>
</dbReference>
<dbReference type="CDD" id="cd06261">
    <property type="entry name" value="TM_PBP2"/>
    <property type="match status" value="1"/>
</dbReference>
<comment type="subcellular location">
    <subcellularLocation>
        <location evidence="1 7">Cell membrane</location>
        <topology evidence="1 7">Multi-pass membrane protein</topology>
    </subcellularLocation>
</comment>
<feature type="transmembrane region" description="Helical" evidence="7">
    <location>
        <begin position="261"/>
        <end position="285"/>
    </location>
</feature>
<dbReference type="EMBL" id="AP028679">
    <property type="protein sequence ID" value="BEQ16094.1"/>
    <property type="molecule type" value="Genomic_DNA"/>
</dbReference>
<keyword evidence="6 7" id="KW-0472">Membrane</keyword>
<feature type="transmembrane region" description="Helical" evidence="7">
    <location>
        <begin position="211"/>
        <end position="241"/>
    </location>
</feature>
<feature type="transmembrane region" description="Helical" evidence="7">
    <location>
        <begin position="45"/>
        <end position="64"/>
    </location>
</feature>
<protein>
    <submittedName>
        <fullName evidence="9">ABC transporter permease</fullName>
    </submittedName>
</protein>
<dbReference type="RefSeq" id="WP_338601439.1">
    <property type="nucleotide sequence ID" value="NZ_AP028679.1"/>
</dbReference>
<reference evidence="10" key="1">
    <citation type="journal article" date="2023" name="Arch. Microbiol.">
        <title>Desulfoferula mesophilus gen. nov. sp. nov., a mesophilic sulfate-reducing bacterium isolated from a brackish lake sediment.</title>
        <authorList>
            <person name="Watanabe T."/>
            <person name="Yabe T."/>
            <person name="Tsuji J.M."/>
            <person name="Fukui M."/>
        </authorList>
    </citation>
    <scope>NUCLEOTIDE SEQUENCE [LARGE SCALE GENOMIC DNA]</scope>
    <source>
        <strain evidence="10">12FAK</strain>
    </source>
</reference>
<dbReference type="GO" id="GO:0042918">
    <property type="term" value="P:alkanesulfonate transmembrane transport"/>
    <property type="evidence" value="ECO:0007669"/>
    <property type="project" value="UniProtKB-ARBA"/>
</dbReference>
<organism evidence="9 10">
    <name type="scientific">Desulfoferula mesophila</name>
    <dbReference type="NCBI Taxonomy" id="3058419"/>
    <lineage>
        <taxon>Bacteria</taxon>
        <taxon>Pseudomonadati</taxon>
        <taxon>Thermodesulfobacteriota</taxon>
        <taxon>Desulfarculia</taxon>
        <taxon>Desulfarculales</taxon>
        <taxon>Desulfarculaceae</taxon>
        <taxon>Desulfoferula</taxon>
    </lineage>
</organism>
<keyword evidence="10" id="KW-1185">Reference proteome</keyword>